<feature type="compositionally biased region" description="Low complexity" evidence="18">
    <location>
        <begin position="1034"/>
        <end position="1045"/>
    </location>
</feature>
<feature type="compositionally biased region" description="Polar residues" evidence="18">
    <location>
        <begin position="2000"/>
        <end position="2033"/>
    </location>
</feature>
<dbReference type="InterPro" id="IPR001965">
    <property type="entry name" value="Znf_PHD"/>
</dbReference>
<feature type="domain" description="PHD-type" evidence="19">
    <location>
        <begin position="1262"/>
        <end position="1313"/>
    </location>
</feature>
<dbReference type="InterPro" id="IPR002857">
    <property type="entry name" value="Znf_CXXC"/>
</dbReference>
<dbReference type="InterPro" id="IPR019787">
    <property type="entry name" value="Znf_PHD-finger"/>
</dbReference>
<dbReference type="Pfam" id="PF00628">
    <property type="entry name" value="PHD"/>
    <property type="match status" value="2"/>
</dbReference>
<keyword evidence="25" id="KW-1185">Reference proteome</keyword>
<dbReference type="InterPro" id="IPR003889">
    <property type="entry name" value="FYrich_C"/>
</dbReference>
<feature type="compositionally biased region" description="Polar residues" evidence="18">
    <location>
        <begin position="1921"/>
        <end position="1935"/>
    </location>
</feature>
<feature type="region of interest" description="Disordered" evidence="18">
    <location>
        <begin position="2275"/>
        <end position="2299"/>
    </location>
</feature>
<reference evidence="24" key="2">
    <citation type="submission" date="2025-08" db="UniProtKB">
        <authorList>
            <consortium name="Ensembl"/>
        </authorList>
    </citation>
    <scope>IDENTIFICATION</scope>
</reference>
<feature type="compositionally biased region" description="Polar residues" evidence="18">
    <location>
        <begin position="2649"/>
        <end position="2668"/>
    </location>
</feature>
<sequence>MAASGGGLSSAATVAGWSTQASSRARFPGRPCSVRSRWKSEKRTRRGRLGSDDGELAAGGPRPVNIGLALSEDPSLLRLLGVAEKHRRQKDAGFDSSNSEEDEDFTGFGTTRVRPQKTSRPSSEVSDHSLRTKPLTGKIIPKTAKSALIGKIVPRVPKEDQGVNKGPEKVKEMPKVVIKVHNKQEAIPGKAKHADEQASGKQSIRSADFITKAEERSVLDSTLNQTAATSAGGSKQDKLVSALTAVKGTEKASEVRERGEVSEDSDTEQAQPQRPGKRMRGFRLGHTRRTSHAVALSFTSFHKRQKKRLTKGMGASPEVGAEAGAQSGEEAAMPLECKAADSSERHTRRRQRKSLYGHRRKPAPVIKQPKLGRNRTRRVYYTYVPECIPTTLQDENEQQLQGQNFTAPEGEPSLFSEHVQQSSGNSTTPVMSARSSRVIKTPKRFLDEEMIAFPKGSLTTWLKSQQREDGKPSTSLHESGYDGNSLESDSDSLSVYNSSSAVAEFSSKPSPGSSHLEIYKNLKKLTLKLAEKKKGQPDSQEELSPHPGDSLPSHVRKRKRSKLMMEEMDSPGVVRKLAVVVNTDAGTSTHKPFEDIGNNNQAESTTGDSQETLEVSVPVHPIGLSGANKRMLHLLKKAKVQLIKIDQQKQLKLSQLVSGESQVPSVSGRRRRRRKVSPADIGPQEQPLGGPRIKHVCRAAAVALGQPRAMVPDDIPRLSALPLHEREGITFSPTAEDVADDDDDVTDQGRAQWVASQENIRRKGRGRGHMFRKRRVLSQYAPGGVRSRRCGSCRGCLIEEDCAKCINCLDKPKFGGPNTKRQCCIYKRCERIEKAKIERFVRPFKVQARRFLEPVSSSDDANWRSEDAGEVSYSVELGVRKQSLRNIKPRSYSSLLKSESEEEEEEEGEKTAKSTVKPNLPAASKQDPLPQDGGSVQDDPPAETVKHRRLFSRGTGSRPRAYKEQENTEETEPRETLPETSPSRSPVRKLQPQLRIHLHRLPDFILQSALTLPLQLPQCLDQCTPQHSVPQPAVSHSSHSTTQSVPKLSQPKAHPASPRSPHPISDSTQKSLLIRLHRLPQSVVQSALHLHKCISASSQQHHQPTLHSSQTKGSSELCYQGQTPESEVQRPEVLTETCRGNKDKTVQITPEPVDPDTKLQEGPQGEQDAKQGYQPEEEEDASVKETVLQNCPTTDPPYVLRSQNPAECASVNTLTGLTNGFPQKGLLQKYKIRVDFKEDCAVQNVWLMGGLSVLTSIPTTPQPVCLLCASKGRHEMIFCQICCEPFHSFCLSPEERPHKANKENWCCRRCKFCHVCGRRNKSTKPVLQCRRCQTSYHPSCLGPTYPKPLNCSIPWVCMTCIRCKSCGVTPGKTWDLAWNHEQDLCPDCTSRHNKGNFCTVCHKCYDDSNQHTQMIQCSECSHWIHYTCEGLSDELFGLLSSQPDEMVFTCSPCSQHKTEYTSLKEKLQRRLMAGLEEVLTDLLSNDSTQHLLICKECRETKNSGFVREPLPVCDLQAMEMKFKGGGYTSIKTFHADIVSVMKRWPKQEELVPEDQTPTTQARAHYVKMMRQVFSWFPACNLKKWNSFSEEFPSGMLPEAVLPPSKEHSYAQWLERTYQPKESRGPQAGISDSWLSSAGTQQCAGLHSPMLHSNDVRSDLETTKTEDMRQCALCQQYGDSAPSDAGRLLYLGQNEWAHINCCLWSAEVYEENSALLQVHSAVSRGRHLRCDRCGQSGATVGCCLATCQSNFHFMCARAEKCVFQQDRKMYCNKHKDLVSAKMVSGKGFEVTRRVYVDFEGINLRRKFLTGLEPESINMTIGSLQIQKLGVLSELSSNGRLLYPVGYQCSRLYWSTVDPRRRCKYTCKVTEVSTPLPGEEQDPRWDQEENHTIVHSPNHHRDVSPDRLSSSSSPLKSGAPSPNSKQHNTPGSKSPGYTQARKPAGGSSRPLPSPGSAPPKSHHILTLRDLEDTRRPRRLSSRSRCSSSPSDSDPSAPMTLRSGGTVNSRCSLFNSPPRSSNFGPASPPLSLQNSTSPVWSSPPRSNSSISAGLSPRQGAVTHSPRGRQNFKITTPVSAEVPQDFLASSEAEDAAVATTNGISLAPDNLEEEVAHLMSQELPYTVFDTDTEVAVASMLNAKLEFDEALLTENMVLNCGAQGGRGQVEGVVQDVEMQGNIKENESEDEESSHYFKFSRTVVCDAASGSDASGQLSTAQSISQLDGADDGSESDDSEAVDESQGKEGDDRETEVHTNDNTPTKQLTVALKRLEYTVSTSAVDQGTSEAEFQENPSSSSLLPSGYTHDEMSLQEVEVQMSSETPAFHNEVFLDSTTGHFVSSEDGSVVYPGNKVEDKDDTSSSAESVEGFKDDLNDPDYSPEPVPKKSPITPMKTVILKSKRPTPNLKRLSPKPCLQQQPNIKLLLPPRTTATVNNASVSPAATSFCTVPCTVTSPIVINGLNTLPIQPGATRGRTIAIRLDRPGGQQQVVSQNDPVAANSSPAPPPSPQVLLVNRQGQILVKDPRSNTYQALGTNSPTYNKISQIAKILHSGNALRQTVSRVILKTRPNPATTNAPAAVNHTVTTDRKVIIRVVPQKSSGTPVSVPEPALTNIEESTAQAIIDRAMATHRDDPRTKPIILSNTRQPKARRRRSSQFQGTEDSDQSPVSHTDSPSGLVKEPDSSLHPTPASSRPQVRIKRVSSLSERPSKKKSKMDFLRDPSTELDELNEARQSGVRMKAPTTKDVLDLDRNVSDSQPLRITAPPPPTPSRRLPIESPPSSTQTDRNSDSKTHMWVSARHGDLSEWGPYSGFSSDEDLPLPRHKNRTYMNQPHLCFEITSEDGFSVKANSIEVAWRAVIDGVLEARAGFHLKQLPLGVMSGPRVLGVVHDAVIFLVEQLQGAANCKRHRFRFHRCDDIEEELPLNPSGCARAEVYTRKATFDMFNFLASQHRVLPDIIGPFDEEEDEFPLKSSRRATSSELPMAMRFRHLEKISKEAVGVYRSEIHGRGLFCKRNIEAGEMVIEYAGTVIRSVLTDKREKYYDSKGIGCYMFRIDDFDVVDATMQGNAARFINHSCEPNCYSRVINVDGRKHIVIFALRKIYRGEELTYDYKFPIEDENNKLHCNCGARRCRRFLN</sequence>
<dbReference type="InterPro" id="IPR001214">
    <property type="entry name" value="SET_dom"/>
</dbReference>
<feature type="region of interest" description="Disordered" evidence="18">
    <location>
        <begin position="1099"/>
        <end position="1182"/>
    </location>
</feature>
<dbReference type="RefSeq" id="XP_026202751.1">
    <property type="nucleotide sequence ID" value="XM_026346966.1"/>
</dbReference>
<keyword evidence="4" id="KW-0949">S-adenosyl-L-methionine</keyword>
<evidence type="ECO:0000259" key="22">
    <source>
        <dbReference type="PROSITE" id="PS51058"/>
    </source>
</evidence>
<keyword evidence="9" id="KW-0156">Chromatin regulator</keyword>
<dbReference type="SMART" id="SM00541">
    <property type="entry name" value="FYRN"/>
    <property type="match status" value="1"/>
</dbReference>
<feature type="compositionally biased region" description="Basic residues" evidence="18">
    <location>
        <begin position="36"/>
        <end position="48"/>
    </location>
</feature>
<feature type="compositionally biased region" description="Low complexity" evidence="18">
    <location>
        <begin position="1904"/>
        <end position="1920"/>
    </location>
</feature>
<dbReference type="GO" id="GO:0035097">
    <property type="term" value="C:histone methyltransferase complex"/>
    <property type="evidence" value="ECO:0007669"/>
    <property type="project" value="TreeGrafter"/>
</dbReference>
<keyword evidence="13" id="KW-0804">Transcription</keyword>
<dbReference type="Ensembl" id="ENSATET00000014984.3">
    <property type="protein sequence ID" value="ENSATEP00000014750.3"/>
    <property type="gene ID" value="ENSATEG00000010287.3"/>
</dbReference>
<dbReference type="PANTHER" id="PTHR45838">
    <property type="entry name" value="HISTONE-LYSINE-N-METHYLTRANSFERASE 2 KMT2 FAMILY MEMBER"/>
    <property type="match status" value="1"/>
</dbReference>
<dbReference type="PROSITE" id="PS50016">
    <property type="entry name" value="ZF_PHD_2"/>
    <property type="match status" value="3"/>
</dbReference>
<evidence type="ECO:0000256" key="9">
    <source>
        <dbReference type="ARBA" id="ARBA00022853"/>
    </source>
</evidence>
<dbReference type="Pfam" id="PF02008">
    <property type="entry name" value="zf-CXXC"/>
    <property type="match status" value="1"/>
</dbReference>
<dbReference type="GO" id="GO:0008270">
    <property type="term" value="F:zinc ion binding"/>
    <property type="evidence" value="ECO:0007669"/>
    <property type="project" value="UniProtKB-KW"/>
</dbReference>
<evidence type="ECO:0000256" key="2">
    <source>
        <dbReference type="ARBA" id="ARBA00022603"/>
    </source>
</evidence>
<evidence type="ECO:0000256" key="3">
    <source>
        <dbReference type="ARBA" id="ARBA00022679"/>
    </source>
</evidence>
<keyword evidence="14" id="KW-0539">Nucleus</keyword>
<evidence type="ECO:0000256" key="14">
    <source>
        <dbReference type="ARBA" id="ARBA00023242"/>
    </source>
</evidence>
<dbReference type="GO" id="GO:0003677">
    <property type="term" value="F:DNA binding"/>
    <property type="evidence" value="ECO:0007669"/>
    <property type="project" value="UniProtKB-KW"/>
</dbReference>
<feature type="region of interest" description="Disordered" evidence="18">
    <location>
        <begin position="589"/>
        <end position="611"/>
    </location>
</feature>
<evidence type="ECO:0000256" key="1">
    <source>
        <dbReference type="ARBA" id="ARBA00004123"/>
    </source>
</evidence>
<keyword evidence="7 17" id="KW-0863">Zinc-finger</keyword>
<dbReference type="FunFam" id="3.30.40.10:FF:000002">
    <property type="entry name" value="Histone-lysine N-methyltransferase"/>
    <property type="match status" value="1"/>
</dbReference>
<dbReference type="InterPro" id="IPR011011">
    <property type="entry name" value="Znf_FYVE_PHD"/>
</dbReference>
<evidence type="ECO:0000259" key="23">
    <source>
        <dbReference type="PROSITE" id="PS51805"/>
    </source>
</evidence>
<feature type="compositionally biased region" description="Low complexity" evidence="18">
    <location>
        <begin position="2034"/>
        <end position="2048"/>
    </location>
</feature>
<dbReference type="GO" id="GO:0045893">
    <property type="term" value="P:positive regulation of DNA-templated transcription"/>
    <property type="evidence" value="ECO:0007669"/>
    <property type="project" value="TreeGrafter"/>
</dbReference>
<dbReference type="PROSITE" id="PS50868">
    <property type="entry name" value="POST_SET"/>
    <property type="match status" value="1"/>
</dbReference>
<dbReference type="Gene3D" id="1.20.920.10">
    <property type="entry name" value="Bromodomain-like"/>
    <property type="match status" value="1"/>
</dbReference>
<keyword evidence="6" id="KW-0677">Repeat</keyword>
<feature type="compositionally biased region" description="Polar residues" evidence="18">
    <location>
        <begin position="2480"/>
        <end position="2489"/>
    </location>
</feature>
<dbReference type="STRING" id="64144.ENSATEP00000014750"/>
<evidence type="ECO:0000256" key="8">
    <source>
        <dbReference type="ARBA" id="ARBA00022833"/>
    </source>
</evidence>
<keyword evidence="12" id="KW-0238">DNA-binding</keyword>
<keyword evidence="8" id="KW-0862">Zinc</keyword>
<dbReference type="InterPro" id="IPR047219">
    <property type="entry name" value="KMT2A_2B_SET"/>
</dbReference>
<accession>A0A3Q1I3J4</accession>
<feature type="compositionally biased region" description="Acidic residues" evidence="18">
    <location>
        <begin position="2221"/>
        <end position="2235"/>
    </location>
</feature>
<evidence type="ECO:0000313" key="24">
    <source>
        <dbReference type="Ensembl" id="ENSATEP00000014750.3"/>
    </source>
</evidence>
<evidence type="ECO:0000256" key="6">
    <source>
        <dbReference type="ARBA" id="ARBA00022737"/>
    </source>
</evidence>
<feature type="region of interest" description="Disordered" evidence="18">
    <location>
        <begin position="181"/>
        <end position="206"/>
    </location>
</feature>
<keyword evidence="5" id="KW-0479">Metal-binding</keyword>
<feature type="compositionally biased region" description="Basic residues" evidence="18">
    <location>
        <begin position="301"/>
        <end position="310"/>
    </location>
</feature>
<evidence type="ECO:0000256" key="17">
    <source>
        <dbReference type="PROSITE-ProRule" id="PRU00509"/>
    </source>
</evidence>
<evidence type="ECO:0000256" key="10">
    <source>
        <dbReference type="ARBA" id="ARBA00023015"/>
    </source>
</evidence>
<evidence type="ECO:0000259" key="19">
    <source>
        <dbReference type="PROSITE" id="PS50016"/>
    </source>
</evidence>
<dbReference type="SUPFAM" id="SSF82199">
    <property type="entry name" value="SET domain"/>
    <property type="match status" value="1"/>
</dbReference>
<dbReference type="SMART" id="SM00317">
    <property type="entry name" value="SET"/>
    <property type="match status" value="1"/>
</dbReference>
<feature type="region of interest" description="Disordered" evidence="18">
    <location>
        <begin position="2479"/>
        <end position="2503"/>
    </location>
</feature>
<dbReference type="GO" id="GO:0140945">
    <property type="term" value="F:histone H3K4 monomethyltransferase activity"/>
    <property type="evidence" value="ECO:0007669"/>
    <property type="project" value="UniProtKB-EC"/>
</dbReference>
<feature type="domain" description="CXXC-type" evidence="22">
    <location>
        <begin position="783"/>
        <end position="830"/>
    </location>
</feature>
<evidence type="ECO:0000256" key="13">
    <source>
        <dbReference type="ARBA" id="ARBA00023163"/>
    </source>
</evidence>
<feature type="compositionally biased region" description="Polar residues" evidence="18">
    <location>
        <begin position="396"/>
        <end position="406"/>
    </location>
</feature>
<evidence type="ECO:0000256" key="12">
    <source>
        <dbReference type="ARBA" id="ARBA00023125"/>
    </source>
</evidence>
<evidence type="ECO:0000259" key="20">
    <source>
        <dbReference type="PROSITE" id="PS50280"/>
    </source>
</evidence>
<feature type="domain" description="SET" evidence="20">
    <location>
        <begin position="2990"/>
        <end position="3106"/>
    </location>
</feature>
<dbReference type="InterPro" id="IPR034732">
    <property type="entry name" value="EPHD"/>
</dbReference>
<feature type="region of interest" description="Disordered" evidence="18">
    <location>
        <begin position="245"/>
        <end position="367"/>
    </location>
</feature>
<evidence type="ECO:0000259" key="21">
    <source>
        <dbReference type="PROSITE" id="PS50868"/>
    </source>
</evidence>
<dbReference type="GeneTree" id="ENSGT00940000163756"/>
<dbReference type="SMART" id="SM00542">
    <property type="entry name" value="FYRC"/>
    <property type="match status" value="1"/>
</dbReference>
<proteinExistence type="predicted"/>
<reference evidence="24" key="1">
    <citation type="submission" date="2021-04" db="EMBL/GenBank/DDBJ databases">
        <authorList>
            <consortium name="Wellcome Sanger Institute Data Sharing"/>
        </authorList>
    </citation>
    <scope>NUCLEOTIDE SEQUENCE [LARGE SCALE GENOMIC DNA]</scope>
</reference>
<dbReference type="Gene3D" id="2.170.270.10">
    <property type="entry name" value="SET domain"/>
    <property type="match status" value="1"/>
</dbReference>
<feature type="region of interest" description="Disordered" evidence="18">
    <location>
        <begin position="1025"/>
        <end position="1066"/>
    </location>
</feature>
<feature type="compositionally biased region" description="Polar residues" evidence="18">
    <location>
        <begin position="418"/>
        <end position="435"/>
    </location>
</feature>
<dbReference type="InterPro" id="IPR013083">
    <property type="entry name" value="Znf_RING/FYVE/PHD"/>
</dbReference>
<dbReference type="CTD" id="560856"/>
<feature type="region of interest" description="Disordered" evidence="18">
    <location>
        <begin position="463"/>
        <end position="493"/>
    </location>
</feature>
<feature type="region of interest" description="Disordered" evidence="18">
    <location>
        <begin position="653"/>
        <end position="691"/>
    </location>
</feature>
<feature type="compositionally biased region" description="Basic and acidic residues" evidence="18">
    <location>
        <begin position="961"/>
        <end position="977"/>
    </location>
</feature>
<organism evidence="24 25">
    <name type="scientific">Anabas testudineus</name>
    <name type="common">Climbing perch</name>
    <name type="synonym">Anthias testudineus</name>
    <dbReference type="NCBI Taxonomy" id="64144"/>
    <lineage>
        <taxon>Eukaryota</taxon>
        <taxon>Metazoa</taxon>
        <taxon>Chordata</taxon>
        <taxon>Craniata</taxon>
        <taxon>Vertebrata</taxon>
        <taxon>Euteleostomi</taxon>
        <taxon>Actinopterygii</taxon>
        <taxon>Neopterygii</taxon>
        <taxon>Teleostei</taxon>
        <taxon>Neoteleostei</taxon>
        <taxon>Acanthomorphata</taxon>
        <taxon>Anabantaria</taxon>
        <taxon>Anabantiformes</taxon>
        <taxon>Anabantoidei</taxon>
        <taxon>Anabantidae</taxon>
        <taxon>Anabas</taxon>
    </lineage>
</organism>
<dbReference type="GO" id="GO:0032259">
    <property type="term" value="P:methylation"/>
    <property type="evidence" value="ECO:0007669"/>
    <property type="project" value="UniProtKB-KW"/>
</dbReference>
<feature type="domain" description="PHD-type" evidence="19">
    <location>
        <begin position="1310"/>
        <end position="1363"/>
    </location>
</feature>
<feature type="region of interest" description="Disordered" evidence="18">
    <location>
        <begin position="894"/>
        <end position="990"/>
    </location>
</feature>
<dbReference type="Pfam" id="PF05965">
    <property type="entry name" value="FYRC"/>
    <property type="match status" value="1"/>
</dbReference>
<evidence type="ECO:0000256" key="18">
    <source>
        <dbReference type="SAM" id="MobiDB-lite"/>
    </source>
</evidence>
<feature type="domain" description="PHD-type" evidence="23">
    <location>
        <begin position="1667"/>
        <end position="1774"/>
    </location>
</feature>
<protein>
    <recommendedName>
        <fullName evidence="15">[histone H3]-lysine(4) N-methyltransferase</fullName>
        <ecNumber evidence="15">2.1.1.364</ecNumber>
    </recommendedName>
</protein>
<dbReference type="Proteomes" id="UP000265040">
    <property type="component" value="Chromosome 11"/>
</dbReference>
<feature type="domain" description="Post-SET" evidence="21">
    <location>
        <begin position="3114"/>
        <end position="3130"/>
    </location>
</feature>
<feature type="compositionally biased region" description="Polar residues" evidence="18">
    <location>
        <begin position="1099"/>
        <end position="1114"/>
    </location>
</feature>
<dbReference type="Pfam" id="PF00856">
    <property type="entry name" value="SET"/>
    <property type="match status" value="1"/>
</dbReference>
<feature type="compositionally biased region" description="Basic and acidic residues" evidence="18">
    <location>
        <begin position="2237"/>
        <end position="2251"/>
    </location>
</feature>
<dbReference type="Pfam" id="PF05964">
    <property type="entry name" value="FYRN"/>
    <property type="match status" value="1"/>
</dbReference>
<evidence type="ECO:0000256" key="11">
    <source>
        <dbReference type="ARBA" id="ARBA00023117"/>
    </source>
</evidence>
<evidence type="ECO:0000256" key="7">
    <source>
        <dbReference type="ARBA" id="ARBA00022771"/>
    </source>
</evidence>
<evidence type="ECO:0000256" key="4">
    <source>
        <dbReference type="ARBA" id="ARBA00022691"/>
    </source>
</evidence>
<dbReference type="InterPro" id="IPR046341">
    <property type="entry name" value="SET_dom_sf"/>
</dbReference>
<dbReference type="Pfam" id="PF13771">
    <property type="entry name" value="zf-HC5HC2H"/>
    <property type="match status" value="1"/>
</dbReference>
<dbReference type="SUPFAM" id="SSF57903">
    <property type="entry name" value="FYVE/PHD zinc finger"/>
    <property type="match status" value="3"/>
</dbReference>
<dbReference type="CDD" id="cd19170">
    <property type="entry name" value="SET_KMT2A_2B"/>
    <property type="match status" value="1"/>
</dbReference>
<feature type="region of interest" description="Disordered" evidence="18">
    <location>
        <begin position="1"/>
        <end position="68"/>
    </location>
</feature>
<dbReference type="InParanoid" id="A0A3Q1I3J4"/>
<feature type="compositionally biased region" description="Basic residues" evidence="18">
    <location>
        <begin position="275"/>
        <end position="291"/>
    </location>
</feature>
<dbReference type="FunFam" id="3.30.40.10:FF:000394">
    <property type="entry name" value="Histone-lysine N-methyltransferase"/>
    <property type="match status" value="1"/>
</dbReference>
<evidence type="ECO:0000256" key="15">
    <source>
        <dbReference type="ARBA" id="ARBA00023620"/>
    </source>
</evidence>
<dbReference type="PROSITE" id="PS51805">
    <property type="entry name" value="EPHD"/>
    <property type="match status" value="1"/>
</dbReference>
<keyword evidence="2" id="KW-0489">Methyltransferase</keyword>
<dbReference type="PROSITE" id="PS51542">
    <property type="entry name" value="FYRN"/>
    <property type="match status" value="1"/>
</dbReference>
<feature type="region of interest" description="Disordered" evidence="18">
    <location>
        <begin position="396"/>
        <end position="436"/>
    </location>
</feature>
<feature type="domain" description="PHD-type" evidence="19">
    <location>
        <begin position="1395"/>
        <end position="1456"/>
    </location>
</feature>
<dbReference type="PROSITE" id="PS50280">
    <property type="entry name" value="SET"/>
    <property type="match status" value="1"/>
</dbReference>
<dbReference type="PANTHER" id="PTHR45838:SF3">
    <property type="entry name" value="HISTONE-LYSINE N-METHYLTRANSFERASE 2B"/>
    <property type="match status" value="1"/>
</dbReference>
<feature type="compositionally biased region" description="Basic and acidic residues" evidence="18">
    <location>
        <begin position="248"/>
        <end position="261"/>
    </location>
</feature>
<dbReference type="SMART" id="SM00249">
    <property type="entry name" value="PHD"/>
    <property type="match status" value="4"/>
</dbReference>
<dbReference type="FunCoup" id="A0A3Q1I3J4">
    <property type="interactions" value="938"/>
</dbReference>
<dbReference type="Gene3D" id="3.30.160.360">
    <property type="match status" value="2"/>
</dbReference>
<feature type="region of interest" description="Disordered" evidence="18">
    <location>
        <begin position="2203"/>
        <end position="2260"/>
    </location>
</feature>
<evidence type="ECO:0000256" key="16">
    <source>
        <dbReference type="ARBA" id="ARBA00049353"/>
    </source>
</evidence>
<comment type="subcellular location">
    <subcellularLocation>
        <location evidence="1">Nucleus</location>
    </subcellularLocation>
</comment>
<feature type="compositionally biased region" description="Polar residues" evidence="18">
    <location>
        <begin position="2275"/>
        <end position="2295"/>
    </location>
</feature>
<dbReference type="PROSITE" id="PS51058">
    <property type="entry name" value="ZF_CXXC"/>
    <property type="match status" value="1"/>
</dbReference>
<feature type="compositionally biased region" description="Low complexity" evidence="18">
    <location>
        <begin position="1980"/>
        <end position="1993"/>
    </location>
</feature>
<evidence type="ECO:0000256" key="5">
    <source>
        <dbReference type="ARBA" id="ARBA00022723"/>
    </source>
</evidence>
<dbReference type="InterPro" id="IPR003888">
    <property type="entry name" value="FYrich_N"/>
</dbReference>
<feature type="compositionally biased region" description="Low complexity" evidence="18">
    <location>
        <begin position="320"/>
        <end position="332"/>
    </location>
</feature>
<dbReference type="InterPro" id="IPR036427">
    <property type="entry name" value="Bromodomain-like_sf"/>
</dbReference>
<dbReference type="PROSITE" id="PS51543">
    <property type="entry name" value="FYRC"/>
    <property type="match status" value="1"/>
</dbReference>
<dbReference type="GeneID" id="113153373"/>
<dbReference type="Gene3D" id="3.30.40.10">
    <property type="entry name" value="Zinc/RING finger domain, C3HC4 (zinc finger)"/>
    <property type="match status" value="3"/>
</dbReference>
<feature type="region of interest" description="Disordered" evidence="18">
    <location>
        <begin position="2622"/>
        <end position="2787"/>
    </location>
</feature>
<name>A0A3Q1I3J4_ANATE</name>
<keyword evidence="3" id="KW-0808">Transferase</keyword>
<feature type="compositionally biased region" description="Polar residues" evidence="18">
    <location>
        <begin position="597"/>
        <end position="611"/>
    </location>
</feature>
<keyword evidence="10" id="KW-0805">Transcription regulation</keyword>
<keyword evidence="11" id="KW-0103">Bromodomain</keyword>
<feature type="region of interest" description="Disordered" evidence="18">
    <location>
        <begin position="85"/>
        <end position="139"/>
    </location>
</feature>
<feature type="compositionally biased region" description="Polar residues" evidence="18">
    <location>
        <begin position="2679"/>
        <end position="2688"/>
    </location>
</feature>
<feature type="region of interest" description="Disordered" evidence="18">
    <location>
        <begin position="2337"/>
        <end position="2384"/>
    </location>
</feature>
<feature type="region of interest" description="Disordered" evidence="18">
    <location>
        <begin position="531"/>
        <end position="559"/>
    </location>
</feature>
<dbReference type="FunFam" id="2.170.270.10:FF:000004">
    <property type="entry name" value="Histone-lysine N-methyltransferase"/>
    <property type="match status" value="1"/>
</dbReference>
<feature type="region of interest" description="Disordered" evidence="18">
    <location>
        <begin position="1892"/>
        <end position="2067"/>
    </location>
</feature>
<feature type="compositionally biased region" description="Basic residues" evidence="18">
    <location>
        <begin position="346"/>
        <end position="362"/>
    </location>
</feature>
<feature type="compositionally biased region" description="Polar residues" evidence="18">
    <location>
        <begin position="2204"/>
        <end position="2218"/>
    </location>
</feature>
<comment type="catalytic activity">
    <reaction evidence="16">
        <text>L-lysyl(4)-[histone H3] + S-adenosyl-L-methionine = N(6)-methyl-L-lysyl(4)-[histone H3] + S-adenosyl-L-homocysteine + H(+)</text>
        <dbReference type="Rhea" id="RHEA:60264"/>
        <dbReference type="Rhea" id="RHEA-COMP:15543"/>
        <dbReference type="Rhea" id="RHEA-COMP:15547"/>
        <dbReference type="ChEBI" id="CHEBI:15378"/>
        <dbReference type="ChEBI" id="CHEBI:29969"/>
        <dbReference type="ChEBI" id="CHEBI:57856"/>
        <dbReference type="ChEBI" id="CHEBI:59789"/>
        <dbReference type="ChEBI" id="CHEBI:61929"/>
        <dbReference type="EC" id="2.1.1.364"/>
    </reaction>
    <physiologicalReaction direction="left-to-right" evidence="16">
        <dbReference type="Rhea" id="RHEA:60265"/>
    </physiologicalReaction>
</comment>
<reference evidence="24" key="3">
    <citation type="submission" date="2025-09" db="UniProtKB">
        <authorList>
            <consortium name="Ensembl"/>
        </authorList>
    </citation>
    <scope>IDENTIFICATION</scope>
</reference>
<dbReference type="EC" id="2.1.1.364" evidence="15"/>
<dbReference type="InterPro" id="IPR003616">
    <property type="entry name" value="Post-SET_dom"/>
</dbReference>
<evidence type="ECO:0000313" key="25">
    <source>
        <dbReference type="Proteomes" id="UP000265040"/>
    </source>
</evidence>